<protein>
    <submittedName>
        <fullName evidence="2">Uncharacterized protein</fullName>
    </submittedName>
</protein>
<evidence type="ECO:0000313" key="2">
    <source>
        <dbReference type="EMBL" id="VDN16649.1"/>
    </source>
</evidence>
<gene>
    <name evidence="2" type="ORF">DILT_LOCUS12480</name>
</gene>
<organism evidence="2 3">
    <name type="scientific">Dibothriocephalus latus</name>
    <name type="common">Fish tapeworm</name>
    <name type="synonym">Diphyllobothrium latum</name>
    <dbReference type="NCBI Taxonomy" id="60516"/>
    <lineage>
        <taxon>Eukaryota</taxon>
        <taxon>Metazoa</taxon>
        <taxon>Spiralia</taxon>
        <taxon>Lophotrochozoa</taxon>
        <taxon>Platyhelminthes</taxon>
        <taxon>Cestoda</taxon>
        <taxon>Eucestoda</taxon>
        <taxon>Diphyllobothriidea</taxon>
        <taxon>Diphyllobothriidae</taxon>
        <taxon>Dibothriocephalus</taxon>
    </lineage>
</organism>
<evidence type="ECO:0000256" key="1">
    <source>
        <dbReference type="SAM" id="MobiDB-lite"/>
    </source>
</evidence>
<feature type="region of interest" description="Disordered" evidence="1">
    <location>
        <begin position="22"/>
        <end position="78"/>
    </location>
</feature>
<reference evidence="2 3" key="1">
    <citation type="submission" date="2018-11" db="EMBL/GenBank/DDBJ databases">
        <authorList>
            <consortium name="Pathogen Informatics"/>
        </authorList>
    </citation>
    <scope>NUCLEOTIDE SEQUENCE [LARGE SCALE GENOMIC DNA]</scope>
</reference>
<dbReference type="AlphaFoldDB" id="A0A3P7P8M0"/>
<name>A0A3P7P8M0_DIBLA</name>
<feature type="compositionally biased region" description="Low complexity" evidence="1">
    <location>
        <begin position="56"/>
        <end position="69"/>
    </location>
</feature>
<sequence length="78" mass="8413">MIHFFFFFYQVLGVEKFVPQQRRDQAEKRKANTTAAAETDASVPKVSRVEGEDVEAPPAAAVPEGSEAEPCTDGGGQA</sequence>
<proteinExistence type="predicted"/>
<dbReference type="Proteomes" id="UP000281553">
    <property type="component" value="Unassembled WGS sequence"/>
</dbReference>
<keyword evidence="3" id="KW-1185">Reference proteome</keyword>
<evidence type="ECO:0000313" key="3">
    <source>
        <dbReference type="Proteomes" id="UP000281553"/>
    </source>
</evidence>
<dbReference type="EMBL" id="UYRU01066603">
    <property type="protein sequence ID" value="VDN16649.1"/>
    <property type="molecule type" value="Genomic_DNA"/>
</dbReference>
<accession>A0A3P7P8M0</accession>